<sequence>MMELLPIGTVVTLNDGEQELMITARFPLYDNNGTVGYFDYAGCFYPQGQFNEGNYFFNSEDIKTIHFTGYISEEEQELQKNIEQQLKSTTYKKLSIKETL</sequence>
<evidence type="ECO:0008006" key="3">
    <source>
        <dbReference type="Google" id="ProtNLM"/>
    </source>
</evidence>
<proteinExistence type="predicted"/>
<comment type="caution">
    <text evidence="1">The sequence shown here is derived from an EMBL/GenBank/DDBJ whole genome shotgun (WGS) entry which is preliminary data.</text>
</comment>
<dbReference type="Proteomes" id="UP000249828">
    <property type="component" value="Unassembled WGS sequence"/>
</dbReference>
<evidence type="ECO:0000313" key="2">
    <source>
        <dbReference type="Proteomes" id="UP000249828"/>
    </source>
</evidence>
<reference evidence="1 2" key="1">
    <citation type="submission" date="2017-11" db="EMBL/GenBank/DDBJ databases">
        <title>Draft genome sequence of Enterococcus plantarum TRW2 strain isolated from lettuce.</title>
        <authorList>
            <person name="Kim E.B."/>
            <person name="Marco M.L."/>
            <person name="Williams T.R."/>
            <person name="You I.H."/>
        </authorList>
    </citation>
    <scope>NUCLEOTIDE SEQUENCE [LARGE SCALE GENOMIC DNA]</scope>
    <source>
        <strain evidence="1 2">TRW2</strain>
    </source>
</reference>
<protein>
    <recommendedName>
        <fullName evidence="3">DUF4176 domain-containing protein</fullName>
    </recommendedName>
</protein>
<organism evidence="1 2">
    <name type="scientific">Enterococcus plantarum</name>
    <dbReference type="NCBI Taxonomy" id="1077675"/>
    <lineage>
        <taxon>Bacteria</taxon>
        <taxon>Bacillati</taxon>
        <taxon>Bacillota</taxon>
        <taxon>Bacilli</taxon>
        <taxon>Lactobacillales</taxon>
        <taxon>Enterococcaceae</taxon>
        <taxon>Enterococcus</taxon>
    </lineage>
</organism>
<keyword evidence="2" id="KW-1185">Reference proteome</keyword>
<gene>
    <name evidence="1" type="ORF">CI088_01810</name>
</gene>
<evidence type="ECO:0000313" key="1">
    <source>
        <dbReference type="EMBL" id="PZL77206.1"/>
    </source>
</evidence>
<accession>A0A2W3ZC70</accession>
<dbReference type="InterPro" id="IPR025233">
    <property type="entry name" value="DUF4176"/>
</dbReference>
<name>A0A2W3ZC70_9ENTE</name>
<dbReference type="AlphaFoldDB" id="A0A2W3ZC70"/>
<dbReference type="Pfam" id="PF13780">
    <property type="entry name" value="DUF4176"/>
    <property type="match status" value="1"/>
</dbReference>
<dbReference type="EMBL" id="PIEU01000010">
    <property type="protein sequence ID" value="PZL77206.1"/>
    <property type="molecule type" value="Genomic_DNA"/>
</dbReference>